<name>A0A0S7XUR6_UNCSA</name>
<evidence type="ECO:0000313" key="2">
    <source>
        <dbReference type="Proteomes" id="UP000051861"/>
    </source>
</evidence>
<proteinExistence type="predicted"/>
<dbReference type="AlphaFoldDB" id="A0A0S7XUR6"/>
<organism evidence="1 2">
    <name type="scientific">candidate division WOR-1 bacterium DG_54_3</name>
    <dbReference type="NCBI Taxonomy" id="1703775"/>
    <lineage>
        <taxon>Bacteria</taxon>
        <taxon>Bacillati</taxon>
        <taxon>Saganbacteria</taxon>
    </lineage>
</organism>
<gene>
    <name evidence="1" type="ORF">AMJ44_08690</name>
</gene>
<dbReference type="EMBL" id="LIZX01000087">
    <property type="protein sequence ID" value="KPJ66206.1"/>
    <property type="molecule type" value="Genomic_DNA"/>
</dbReference>
<evidence type="ECO:0000313" key="1">
    <source>
        <dbReference type="EMBL" id="KPJ66206.1"/>
    </source>
</evidence>
<accession>A0A0S7XUR6</accession>
<comment type="caution">
    <text evidence="1">The sequence shown here is derived from an EMBL/GenBank/DDBJ whole genome shotgun (WGS) entry which is preliminary data.</text>
</comment>
<sequence>MICQAHLRDFFNGDRIYLFTSTVWSAAHIKLEGVADRILVKGFRWGARRAPAIGQTEKVMPKLELKSLTLLIEDKRALNLFKEAIKMRTRYNQAVLEVRDNGKVLAVFKLSGLQPREIRSSWKVEEAESVLFTFDKVEK</sequence>
<dbReference type="Proteomes" id="UP000051861">
    <property type="component" value="Unassembled WGS sequence"/>
</dbReference>
<protein>
    <submittedName>
        <fullName evidence="1">Uncharacterized protein</fullName>
    </submittedName>
</protein>
<reference evidence="1 2" key="1">
    <citation type="journal article" date="2015" name="Microbiome">
        <title>Genomic resolution of linkages in carbon, nitrogen, and sulfur cycling among widespread estuary sediment bacteria.</title>
        <authorList>
            <person name="Baker B.J."/>
            <person name="Lazar C.S."/>
            <person name="Teske A.P."/>
            <person name="Dick G.J."/>
        </authorList>
    </citation>
    <scope>NUCLEOTIDE SEQUENCE [LARGE SCALE GENOMIC DNA]</scope>
    <source>
        <strain evidence="1">DG_54_3</strain>
    </source>
</reference>